<protein>
    <recommendedName>
        <fullName evidence="3">DDE Tnp4 domain-containing protein</fullName>
    </recommendedName>
</protein>
<dbReference type="AlphaFoldDB" id="A0AAW1LBS5"/>
<comment type="caution">
    <text evidence="1">The sequence shown here is derived from an EMBL/GenBank/DDBJ whole genome shotgun (WGS) entry which is preliminary data.</text>
</comment>
<evidence type="ECO:0008006" key="3">
    <source>
        <dbReference type="Google" id="ProtNLM"/>
    </source>
</evidence>
<evidence type="ECO:0000313" key="2">
    <source>
        <dbReference type="Proteomes" id="UP001458880"/>
    </source>
</evidence>
<sequence length="729" mass="81400">MFALVRYLEDGILQVVAKKNLSKKKEQTLLARYTDGHFYRANVLCTDHRGKLAALLEQLRQQCTVTLSDYSQTIDHDYECSTITGPLLSSASTNIAAHDTGILLTKEDCSSEPLAKGRTGQVTDDLRTGVQDIKFSSTDVSFSLLDDFELGQAVTVQTTSPVQQIDIENSHAYNGKIVDIGACGKEGDSNIFKESTMGKSIDSNNFNIPGEQCLMGTNICYYRICRARRVSENAFGLLSQIFRIFYTPISINPDTCIDLIMTACCLHNLLREEYRHKIGPALPNNWSENSLKLNMEPLRRSGGFAKKIGLWMRELADYFSSEQGKVCLLHCIVNEETIEISFASFKGGVLLILEQLKDGLPTTVTGFAVGNDEFENICPENLDTATGLTDFEISTPTPEDTGVGLNLVNYNSSVRPPLPATATYVSVLHAVNDLAGYNSQLSDIFRPSNYNSVLHAVNDLAGYNSDTGKYDVPSVATRLGGYIRKCCDMFIVETIKSGDIVAKRSAKDFLKIFLTDSSSSIYKTATETQNYNKRNKVVELPQQSDVNKLSSFLLNQITHFYRLLSKQFSVDHWSKLLKYILCYTQQFNRKWAGEIERLLIKDFQSFQSLDKERSSVLYNALNDTERHLADNFVKIDIRGKLGRTVPILIQREHMDIIQFLLSSRQRAGVSDNNPYVFGSPSSENSSFRACQAMKTCAFECGASEPNKLRGTTLKKHLAHHSPSIKFGGE</sequence>
<name>A0AAW1LBS5_POPJA</name>
<dbReference type="EMBL" id="JASPKY010000129">
    <property type="protein sequence ID" value="KAK9731682.1"/>
    <property type="molecule type" value="Genomic_DNA"/>
</dbReference>
<dbReference type="PANTHER" id="PTHR33480:SF1">
    <property type="entry name" value="TYR RECOMBINASE DOMAIN-CONTAINING PROTEIN"/>
    <property type="match status" value="1"/>
</dbReference>
<organism evidence="1 2">
    <name type="scientific">Popillia japonica</name>
    <name type="common">Japanese beetle</name>
    <dbReference type="NCBI Taxonomy" id="7064"/>
    <lineage>
        <taxon>Eukaryota</taxon>
        <taxon>Metazoa</taxon>
        <taxon>Ecdysozoa</taxon>
        <taxon>Arthropoda</taxon>
        <taxon>Hexapoda</taxon>
        <taxon>Insecta</taxon>
        <taxon>Pterygota</taxon>
        <taxon>Neoptera</taxon>
        <taxon>Endopterygota</taxon>
        <taxon>Coleoptera</taxon>
        <taxon>Polyphaga</taxon>
        <taxon>Scarabaeiformia</taxon>
        <taxon>Scarabaeidae</taxon>
        <taxon>Rutelinae</taxon>
        <taxon>Popillia</taxon>
    </lineage>
</organism>
<reference evidence="1 2" key="1">
    <citation type="journal article" date="2024" name="BMC Genomics">
        <title>De novo assembly and annotation of Popillia japonica's genome with initial clues to its potential as an invasive pest.</title>
        <authorList>
            <person name="Cucini C."/>
            <person name="Boschi S."/>
            <person name="Funari R."/>
            <person name="Cardaioli E."/>
            <person name="Iannotti N."/>
            <person name="Marturano G."/>
            <person name="Paoli F."/>
            <person name="Bruttini M."/>
            <person name="Carapelli A."/>
            <person name="Frati F."/>
            <person name="Nardi F."/>
        </authorList>
    </citation>
    <scope>NUCLEOTIDE SEQUENCE [LARGE SCALE GENOMIC DNA]</scope>
    <source>
        <strain evidence="1">DMR45628</strain>
    </source>
</reference>
<gene>
    <name evidence="1" type="ORF">QE152_g13487</name>
</gene>
<evidence type="ECO:0000313" key="1">
    <source>
        <dbReference type="EMBL" id="KAK9731682.1"/>
    </source>
</evidence>
<accession>A0AAW1LBS5</accession>
<proteinExistence type="predicted"/>
<dbReference type="PANTHER" id="PTHR33480">
    <property type="entry name" value="SET DOMAIN-CONTAINING PROTEIN-RELATED"/>
    <property type="match status" value="1"/>
</dbReference>
<dbReference type="Proteomes" id="UP001458880">
    <property type="component" value="Unassembled WGS sequence"/>
</dbReference>
<keyword evidence="2" id="KW-1185">Reference proteome</keyword>